<dbReference type="Proteomes" id="UP000288024">
    <property type="component" value="Unassembled WGS sequence"/>
</dbReference>
<proteinExistence type="predicted"/>
<evidence type="ECO:0000313" key="1">
    <source>
        <dbReference type="EMBL" id="RVT59813.1"/>
    </source>
</evidence>
<reference evidence="1 2" key="1">
    <citation type="submission" date="2019-01" db="EMBL/GenBank/DDBJ databases">
        <title>Bacillus sp. M5HDSG1-1, whole genome shotgun sequence.</title>
        <authorList>
            <person name="Tuo L."/>
        </authorList>
    </citation>
    <scope>NUCLEOTIDE SEQUENCE [LARGE SCALE GENOMIC DNA]</scope>
    <source>
        <strain evidence="1 2">M5HDSG1-1</strain>
    </source>
</reference>
<dbReference type="EMBL" id="RZTZ01000008">
    <property type="protein sequence ID" value="RVT59813.1"/>
    <property type="molecule type" value="Genomic_DNA"/>
</dbReference>
<sequence>MKVFEKTCGFYSNDNHANLPLGLAIILDGCRYTIFSVDEENDVITCVSRTHGFTYLKFEELEAFLEGGRAFLVID</sequence>
<evidence type="ECO:0000313" key="2">
    <source>
        <dbReference type="Proteomes" id="UP000288024"/>
    </source>
</evidence>
<organism evidence="1 2">
    <name type="scientific">Niallia taxi</name>
    <dbReference type="NCBI Taxonomy" id="2499688"/>
    <lineage>
        <taxon>Bacteria</taxon>
        <taxon>Bacillati</taxon>
        <taxon>Bacillota</taxon>
        <taxon>Bacilli</taxon>
        <taxon>Bacillales</taxon>
        <taxon>Bacillaceae</taxon>
        <taxon>Niallia</taxon>
    </lineage>
</organism>
<accession>A0A3S2UV82</accession>
<name>A0A3S2UV82_9BACI</name>
<keyword evidence="2" id="KW-1185">Reference proteome</keyword>
<dbReference type="RefSeq" id="WP_127739592.1">
    <property type="nucleotide sequence ID" value="NZ_RZTZ01000008.1"/>
</dbReference>
<comment type="caution">
    <text evidence="1">The sequence shown here is derived from an EMBL/GenBank/DDBJ whole genome shotgun (WGS) entry which is preliminary data.</text>
</comment>
<protein>
    <submittedName>
        <fullName evidence="1">Uncharacterized protein</fullName>
    </submittedName>
</protein>
<gene>
    <name evidence="1" type="ORF">EM808_17990</name>
</gene>
<dbReference type="AlphaFoldDB" id="A0A3S2UV82"/>